<feature type="region of interest" description="Disordered" evidence="1">
    <location>
        <begin position="18"/>
        <end position="55"/>
    </location>
</feature>
<accession>A0A103P002</accession>
<dbReference type="Gramene" id="KVG21761">
    <property type="protein sequence ID" value="KVG21761"/>
    <property type="gene ID" value="Ccrd_026527"/>
</dbReference>
<protein>
    <submittedName>
        <fullName evidence="2">Uncharacterized protein</fullName>
    </submittedName>
</protein>
<comment type="caution">
    <text evidence="2">The sequence shown here is derived from an EMBL/GenBank/DDBJ whole genome shotgun (WGS) entry which is preliminary data.</text>
</comment>
<evidence type="ECO:0000256" key="1">
    <source>
        <dbReference type="SAM" id="MobiDB-lite"/>
    </source>
</evidence>
<reference evidence="2 3" key="1">
    <citation type="journal article" date="2016" name="Sci. Rep.">
        <title>The genome sequence of the outbreeding globe artichoke constructed de novo incorporating a phase-aware low-pass sequencing strategy of F1 progeny.</title>
        <authorList>
            <person name="Scaglione D."/>
            <person name="Reyes-Chin-Wo S."/>
            <person name="Acquadro A."/>
            <person name="Froenicke L."/>
            <person name="Portis E."/>
            <person name="Beitel C."/>
            <person name="Tirone M."/>
            <person name="Mauro R."/>
            <person name="Lo Monaco A."/>
            <person name="Mauromicale G."/>
            <person name="Faccioli P."/>
            <person name="Cattivelli L."/>
            <person name="Rieseberg L."/>
            <person name="Michelmore R."/>
            <person name="Lanteri S."/>
        </authorList>
    </citation>
    <scope>NUCLEOTIDE SEQUENCE [LARGE SCALE GENOMIC DNA]</scope>
    <source>
        <strain evidence="2">2C</strain>
    </source>
</reference>
<name>A0A103P002_CYNCS</name>
<organism evidence="2 3">
    <name type="scientific">Cynara cardunculus var. scolymus</name>
    <name type="common">Globe artichoke</name>
    <name type="synonym">Cynara scolymus</name>
    <dbReference type="NCBI Taxonomy" id="59895"/>
    <lineage>
        <taxon>Eukaryota</taxon>
        <taxon>Viridiplantae</taxon>
        <taxon>Streptophyta</taxon>
        <taxon>Embryophyta</taxon>
        <taxon>Tracheophyta</taxon>
        <taxon>Spermatophyta</taxon>
        <taxon>Magnoliopsida</taxon>
        <taxon>eudicotyledons</taxon>
        <taxon>Gunneridae</taxon>
        <taxon>Pentapetalae</taxon>
        <taxon>asterids</taxon>
        <taxon>campanulids</taxon>
        <taxon>Asterales</taxon>
        <taxon>Asteraceae</taxon>
        <taxon>Carduoideae</taxon>
        <taxon>Cardueae</taxon>
        <taxon>Carduinae</taxon>
        <taxon>Cynara</taxon>
    </lineage>
</organism>
<dbReference type="Proteomes" id="UP000243975">
    <property type="component" value="Unassembled WGS sequence"/>
</dbReference>
<dbReference type="AlphaFoldDB" id="A0A103P002"/>
<gene>
    <name evidence="2" type="ORF">Ccrd_026527</name>
</gene>
<dbReference type="EMBL" id="LEKV01008438">
    <property type="protein sequence ID" value="KVG21761.1"/>
    <property type="molecule type" value="Genomic_DNA"/>
</dbReference>
<evidence type="ECO:0000313" key="3">
    <source>
        <dbReference type="Proteomes" id="UP000243975"/>
    </source>
</evidence>
<feature type="compositionally biased region" description="Basic and acidic residues" evidence="1">
    <location>
        <begin position="18"/>
        <end position="28"/>
    </location>
</feature>
<sequence>MYLRGCGRRRCDERLRREEGRVTMEEKRQSRKGRRVGSDEARSDERGEGGGRKRCKLNRKKGYTWKIEIKRQLQVKDHCHVRTTIVENERGWRRTAKMNRCQYQT</sequence>
<keyword evidence="3" id="KW-1185">Reference proteome</keyword>
<evidence type="ECO:0000313" key="2">
    <source>
        <dbReference type="EMBL" id="KVG21761.1"/>
    </source>
</evidence>
<feature type="compositionally biased region" description="Basic and acidic residues" evidence="1">
    <location>
        <begin position="36"/>
        <end position="51"/>
    </location>
</feature>
<proteinExistence type="predicted"/>